<keyword evidence="4" id="KW-0007">Acetylation</keyword>
<proteinExistence type="inferred from homology"/>
<sequence length="331" mass="38215">MATPGEDVEAKKASITSKLQAREDERHNIIKKRTEKKLLNTSEKENVDFFLESIQREKRLIEEFLSTCESLEKSTLLNRFEEITVSLGELQKYVTESAIFLPAAVLRRAQIEINNLKNDLLNKKDAVLPKKKFAFRSKKKFSEKIRSDPTPKIEESKTDELEISLTECHFADRENETLIKEAEETNKEDVLLTKLTDCTVKLYGAPSAVHVNFLKDCKVFCGPVSSAIFINDCSNCTFVLGCQQLRIHQSQKCHFYIHVTSRAIIEECTEVAFAPYNWDYPEIDDHYELSGLNRSRNNWNLIDDFNWLSTDVHSPNWTLIDEAERVVTWPS</sequence>
<keyword evidence="3" id="KW-0963">Cytoplasm</keyword>
<dbReference type="InterPro" id="IPR038397">
    <property type="entry name" value="TBCC_N_sf"/>
</dbReference>
<dbReference type="Gene3D" id="2.160.20.70">
    <property type="match status" value="1"/>
</dbReference>
<dbReference type="InterPro" id="IPR006599">
    <property type="entry name" value="CARP_motif"/>
</dbReference>
<dbReference type="GO" id="GO:0007023">
    <property type="term" value="P:post-chaperonin tubulin folding pathway"/>
    <property type="evidence" value="ECO:0007669"/>
    <property type="project" value="InterPro"/>
</dbReference>
<evidence type="ECO:0000256" key="1">
    <source>
        <dbReference type="ARBA" id="ARBA00004496"/>
    </source>
</evidence>
<dbReference type="EMBL" id="KQ425015">
    <property type="protein sequence ID" value="KOF70101.1"/>
    <property type="molecule type" value="Genomic_DNA"/>
</dbReference>
<evidence type="ECO:0000256" key="3">
    <source>
        <dbReference type="ARBA" id="ARBA00022490"/>
    </source>
</evidence>
<dbReference type="GO" id="GO:0007021">
    <property type="term" value="P:tubulin complex assembly"/>
    <property type="evidence" value="ECO:0007669"/>
    <property type="project" value="TreeGrafter"/>
</dbReference>
<dbReference type="PROSITE" id="PS51329">
    <property type="entry name" value="C_CAP_COFACTOR_C"/>
    <property type="match status" value="1"/>
</dbReference>
<name>A0A0L8FZC9_OCTBM</name>
<dbReference type="GO" id="GO:0015631">
    <property type="term" value="F:tubulin binding"/>
    <property type="evidence" value="ECO:0007669"/>
    <property type="project" value="InterPro"/>
</dbReference>
<dbReference type="STRING" id="37653.A0A0L8FZC9"/>
<dbReference type="InterPro" id="IPR016098">
    <property type="entry name" value="CAP/MinC_C"/>
</dbReference>
<comment type="subcellular location">
    <subcellularLocation>
        <location evidence="1">Cytoplasm</location>
    </subcellularLocation>
</comment>
<evidence type="ECO:0000256" key="5">
    <source>
        <dbReference type="ARBA" id="ARBA00023186"/>
    </source>
</evidence>
<dbReference type="OrthoDB" id="194775at2759"/>
<dbReference type="Pfam" id="PF16752">
    <property type="entry name" value="TBCC_N"/>
    <property type="match status" value="1"/>
</dbReference>
<comment type="similarity">
    <text evidence="2">Belongs to the TBCC family.</text>
</comment>
<gene>
    <name evidence="8" type="ORF">OCBIM_22003448mg</name>
</gene>
<dbReference type="Gene3D" id="1.20.58.1250">
    <property type="entry name" value="Tubulin Binding Cofactor C, N-terminal domain"/>
    <property type="match status" value="1"/>
</dbReference>
<evidence type="ECO:0000259" key="7">
    <source>
        <dbReference type="PROSITE" id="PS51329"/>
    </source>
</evidence>
<evidence type="ECO:0000256" key="2">
    <source>
        <dbReference type="ARBA" id="ARBA00008848"/>
    </source>
</evidence>
<dbReference type="InterPro" id="IPR031925">
    <property type="entry name" value="TBCC_N"/>
</dbReference>
<accession>A0A0L8FZC9</accession>
<dbReference type="GO" id="GO:0005737">
    <property type="term" value="C:cytoplasm"/>
    <property type="evidence" value="ECO:0007669"/>
    <property type="project" value="UniProtKB-SubCell"/>
</dbReference>
<evidence type="ECO:0000256" key="4">
    <source>
        <dbReference type="ARBA" id="ARBA00022990"/>
    </source>
</evidence>
<dbReference type="AlphaFoldDB" id="A0A0L8FZC9"/>
<feature type="domain" description="C-CAP/cofactor C-like" evidence="7">
    <location>
        <begin position="149"/>
        <end position="307"/>
    </location>
</feature>
<organism evidence="8">
    <name type="scientific">Octopus bimaculoides</name>
    <name type="common">California two-spotted octopus</name>
    <dbReference type="NCBI Taxonomy" id="37653"/>
    <lineage>
        <taxon>Eukaryota</taxon>
        <taxon>Metazoa</taxon>
        <taxon>Spiralia</taxon>
        <taxon>Lophotrochozoa</taxon>
        <taxon>Mollusca</taxon>
        <taxon>Cephalopoda</taxon>
        <taxon>Coleoidea</taxon>
        <taxon>Octopodiformes</taxon>
        <taxon>Octopoda</taxon>
        <taxon>Incirrata</taxon>
        <taxon>Octopodidae</taxon>
        <taxon>Octopus</taxon>
    </lineage>
</organism>
<dbReference type="SMART" id="SM00673">
    <property type="entry name" value="CARP"/>
    <property type="match status" value="2"/>
</dbReference>
<reference evidence="8" key="1">
    <citation type="submission" date="2015-07" db="EMBL/GenBank/DDBJ databases">
        <title>MeaNS - Measles Nucleotide Surveillance Program.</title>
        <authorList>
            <person name="Tran T."/>
            <person name="Druce J."/>
        </authorList>
    </citation>
    <scope>NUCLEOTIDE SEQUENCE</scope>
    <source>
        <strain evidence="8">UCB-OBI-ISO-001</strain>
        <tissue evidence="8">Gonad</tissue>
    </source>
</reference>
<dbReference type="Pfam" id="PF07986">
    <property type="entry name" value="TBCC"/>
    <property type="match status" value="1"/>
</dbReference>
<comment type="subunit">
    <text evidence="6">Supercomplex made of cofactors A to E. Cofactors A and D function by capturing and stabilizing tubulin in a quasi-native conformation. Cofactor E binds to the cofactor D-tubulin complex; interaction with cofactor C then causes the release of tubulin polypeptides that are committed to the native state.</text>
</comment>
<dbReference type="InterPro" id="IPR017901">
    <property type="entry name" value="C-CAP_CF_C-like"/>
</dbReference>
<evidence type="ECO:0000256" key="6">
    <source>
        <dbReference type="ARBA" id="ARBA00026055"/>
    </source>
</evidence>
<dbReference type="FunFam" id="2.160.20.70:FF:000007">
    <property type="entry name" value="tubulin-specific chaperone C"/>
    <property type="match status" value="1"/>
</dbReference>
<dbReference type="InterPro" id="IPR027684">
    <property type="entry name" value="TBCC"/>
</dbReference>
<dbReference type="KEGG" id="obi:106880156"/>
<dbReference type="PANTHER" id="PTHR15139">
    <property type="entry name" value="TUBULIN FOLDING COFACTOR C"/>
    <property type="match status" value="1"/>
</dbReference>
<keyword evidence="5" id="KW-0143">Chaperone</keyword>
<dbReference type="PANTHER" id="PTHR15139:SF0">
    <property type="entry name" value="TUBULIN-SPECIFIC CHAPERONE C"/>
    <property type="match status" value="1"/>
</dbReference>
<protein>
    <recommendedName>
        <fullName evidence="7">C-CAP/cofactor C-like domain-containing protein</fullName>
    </recommendedName>
</protein>
<dbReference type="InterPro" id="IPR012945">
    <property type="entry name" value="Tubulin-bd_cofactor_C_dom"/>
</dbReference>
<dbReference type="OMA" id="YFQHEIT"/>
<evidence type="ECO:0000313" key="8">
    <source>
        <dbReference type="EMBL" id="KOF70101.1"/>
    </source>
</evidence>